<dbReference type="Proteomes" id="UP000650833">
    <property type="component" value="Unassembled WGS sequence"/>
</dbReference>
<keyword evidence="2" id="KW-1185">Reference proteome</keyword>
<evidence type="ECO:0000313" key="1">
    <source>
        <dbReference type="EMBL" id="KAG2190531.1"/>
    </source>
</evidence>
<evidence type="ECO:0000313" key="2">
    <source>
        <dbReference type="Proteomes" id="UP000650833"/>
    </source>
</evidence>
<organism evidence="1 2">
    <name type="scientific">Mucor plumbeus</name>
    <dbReference type="NCBI Taxonomy" id="97098"/>
    <lineage>
        <taxon>Eukaryota</taxon>
        <taxon>Fungi</taxon>
        <taxon>Fungi incertae sedis</taxon>
        <taxon>Mucoromycota</taxon>
        <taxon>Mucoromycotina</taxon>
        <taxon>Mucoromycetes</taxon>
        <taxon>Mucorales</taxon>
        <taxon>Mucorineae</taxon>
        <taxon>Mucoraceae</taxon>
        <taxon>Mucor</taxon>
    </lineage>
</organism>
<name>A0A8H7QFJ6_9FUNG</name>
<protein>
    <submittedName>
        <fullName evidence="1">Uncharacterized protein</fullName>
    </submittedName>
</protein>
<sequence>MSIEDEYVPSLWLYELNGELRYYKHSGDDHPASIIELTSFHDIEEHNASVFFGSTLVSETKGQYAPIMYGETRDEYIYG</sequence>
<proteinExistence type="predicted"/>
<dbReference type="EMBL" id="JAEPRC010000949">
    <property type="protein sequence ID" value="KAG2190531.1"/>
    <property type="molecule type" value="Genomic_DNA"/>
</dbReference>
<reference evidence="1" key="1">
    <citation type="submission" date="2020-12" db="EMBL/GenBank/DDBJ databases">
        <title>Metabolic potential, ecology and presence of endohyphal bacteria is reflected in genomic diversity of Mucoromycotina.</title>
        <authorList>
            <person name="Muszewska A."/>
            <person name="Okrasinska A."/>
            <person name="Steczkiewicz K."/>
            <person name="Drgas O."/>
            <person name="Orlowska M."/>
            <person name="Perlinska-Lenart U."/>
            <person name="Aleksandrzak-Piekarczyk T."/>
            <person name="Szatraj K."/>
            <person name="Zielenkiewicz U."/>
            <person name="Pilsyk S."/>
            <person name="Malc E."/>
            <person name="Mieczkowski P."/>
            <person name="Kruszewska J.S."/>
            <person name="Biernat P."/>
            <person name="Pawlowska J."/>
        </authorList>
    </citation>
    <scope>NUCLEOTIDE SEQUENCE</scope>
    <source>
        <strain evidence="1">CBS 226.32</strain>
    </source>
</reference>
<dbReference type="AlphaFoldDB" id="A0A8H7QFJ6"/>
<gene>
    <name evidence="1" type="ORF">INT46_005029</name>
</gene>
<accession>A0A8H7QFJ6</accession>
<comment type="caution">
    <text evidence="1">The sequence shown here is derived from an EMBL/GenBank/DDBJ whole genome shotgun (WGS) entry which is preliminary data.</text>
</comment>